<name>A0A915DI22_9BILA</name>
<dbReference type="WBParaSite" id="jg20094">
    <property type="protein sequence ID" value="jg20094"/>
    <property type="gene ID" value="jg20094"/>
</dbReference>
<dbReference type="AlphaFoldDB" id="A0A915DI22"/>
<evidence type="ECO:0000313" key="1">
    <source>
        <dbReference type="Proteomes" id="UP000887574"/>
    </source>
</evidence>
<accession>A0A915DI22</accession>
<reference evidence="2" key="1">
    <citation type="submission" date="2022-11" db="UniProtKB">
        <authorList>
            <consortium name="WormBaseParasite"/>
        </authorList>
    </citation>
    <scope>IDENTIFICATION</scope>
</reference>
<sequence length="73" mass="8291">MGKQLQNPNACQTFSLPFLAILWPLICAQLNFDGHLDQDKQYVPPFPTCYSKSARHGLHQSNNHCLLARPQKV</sequence>
<proteinExistence type="predicted"/>
<dbReference type="Proteomes" id="UP000887574">
    <property type="component" value="Unplaced"/>
</dbReference>
<keyword evidence="1" id="KW-1185">Reference proteome</keyword>
<organism evidence="1 2">
    <name type="scientific">Ditylenchus dipsaci</name>
    <dbReference type="NCBI Taxonomy" id="166011"/>
    <lineage>
        <taxon>Eukaryota</taxon>
        <taxon>Metazoa</taxon>
        <taxon>Ecdysozoa</taxon>
        <taxon>Nematoda</taxon>
        <taxon>Chromadorea</taxon>
        <taxon>Rhabditida</taxon>
        <taxon>Tylenchina</taxon>
        <taxon>Tylenchomorpha</taxon>
        <taxon>Sphaerularioidea</taxon>
        <taxon>Anguinidae</taxon>
        <taxon>Anguininae</taxon>
        <taxon>Ditylenchus</taxon>
    </lineage>
</organism>
<evidence type="ECO:0000313" key="2">
    <source>
        <dbReference type="WBParaSite" id="jg20094"/>
    </source>
</evidence>
<protein>
    <submittedName>
        <fullName evidence="2">Secreted protein</fullName>
    </submittedName>
</protein>